<name>A0A7W8UC38_9HYPH</name>
<protein>
    <submittedName>
        <fullName evidence="1">Uncharacterized protein</fullName>
    </submittedName>
</protein>
<gene>
    <name evidence="1" type="ORF">GGD55_002738</name>
</gene>
<reference evidence="1 2" key="1">
    <citation type="submission" date="2020-08" db="EMBL/GenBank/DDBJ databases">
        <title>Genomic Encyclopedia of Type Strains, Phase IV (KMG-V): Genome sequencing to study the core and pangenomes of soil and plant-associated prokaryotes.</title>
        <authorList>
            <person name="Whitman W."/>
        </authorList>
    </citation>
    <scope>NUCLEOTIDE SEQUENCE [LARGE SCALE GENOMIC DNA]</scope>
    <source>
        <strain evidence="1 2">SEMIA 4084</strain>
    </source>
</reference>
<organism evidence="1 2">
    <name type="scientific">Rhizobium giardinii</name>
    <dbReference type="NCBI Taxonomy" id="56731"/>
    <lineage>
        <taxon>Bacteria</taxon>
        <taxon>Pseudomonadati</taxon>
        <taxon>Pseudomonadota</taxon>
        <taxon>Alphaproteobacteria</taxon>
        <taxon>Hyphomicrobiales</taxon>
        <taxon>Rhizobiaceae</taxon>
        <taxon>Rhizobium/Agrobacterium group</taxon>
        <taxon>Rhizobium</taxon>
    </lineage>
</organism>
<sequence>MQRFFKVTMPLVSVRIRLQDTQNDDRFHRIQPQLTGTCGVRHCEIIPDWTFPRRSAGNQTEGTFLDLPFDEIAQRELIDSTISKRRDRRSNGTLEHCFTPELLMAYRVEQVVKASGG</sequence>
<comment type="caution">
    <text evidence="1">The sequence shown here is derived from an EMBL/GenBank/DDBJ whole genome shotgun (WGS) entry which is preliminary data.</text>
</comment>
<evidence type="ECO:0000313" key="1">
    <source>
        <dbReference type="EMBL" id="MBB5536034.1"/>
    </source>
</evidence>
<dbReference type="EMBL" id="JACHBK010000005">
    <property type="protein sequence ID" value="MBB5536034.1"/>
    <property type="molecule type" value="Genomic_DNA"/>
</dbReference>
<dbReference type="AlphaFoldDB" id="A0A7W8UC38"/>
<keyword evidence="2" id="KW-1185">Reference proteome</keyword>
<dbReference type="Proteomes" id="UP000585507">
    <property type="component" value="Unassembled WGS sequence"/>
</dbReference>
<evidence type="ECO:0000313" key="2">
    <source>
        <dbReference type="Proteomes" id="UP000585507"/>
    </source>
</evidence>
<accession>A0A7W8UC38</accession>
<proteinExistence type="predicted"/>